<dbReference type="InterPro" id="IPR029068">
    <property type="entry name" value="Glyas_Bleomycin-R_OHBP_Dase"/>
</dbReference>
<comment type="similarity">
    <text evidence="2">Belongs to the glyoxalase I family.</text>
</comment>
<feature type="domain" description="VOC" evidence="15">
    <location>
        <begin position="83"/>
        <end position="212"/>
    </location>
</feature>
<evidence type="ECO:0000256" key="11">
    <source>
        <dbReference type="ARBA" id="ARBA00032460"/>
    </source>
</evidence>
<evidence type="ECO:0000256" key="12">
    <source>
        <dbReference type="ARBA" id="ARBA00033298"/>
    </source>
</evidence>
<keyword evidence="7" id="KW-0456">Lyase</keyword>
<evidence type="ECO:0000256" key="7">
    <source>
        <dbReference type="ARBA" id="ARBA00023239"/>
    </source>
</evidence>
<accession>A0AAV5FPG1</accession>
<protein>
    <recommendedName>
        <fullName evidence="4">Lactoylglutathione lyase</fullName>
        <ecNumber evidence="3">4.4.1.5</ecNumber>
    </recommendedName>
    <alternativeName>
        <fullName evidence="10">Aldoketomutase</fullName>
    </alternativeName>
    <alternativeName>
        <fullName evidence="9">Glyoxalase I</fullName>
    </alternativeName>
    <alternativeName>
        <fullName evidence="8">Ketone-aldehyde mutase</fullName>
    </alternativeName>
    <alternativeName>
        <fullName evidence="11">Methylglyoxalase</fullName>
    </alternativeName>
    <alternativeName>
        <fullName evidence="12">S-D-lactoylglutathione methylglyoxal lyase</fullName>
    </alternativeName>
</protein>
<dbReference type="PANTHER" id="PTHR10374">
    <property type="entry name" value="LACTOYLGLUTATHIONE LYASE GLYOXALASE I"/>
    <property type="match status" value="1"/>
</dbReference>
<evidence type="ECO:0000256" key="2">
    <source>
        <dbReference type="ARBA" id="ARBA00010363"/>
    </source>
</evidence>
<dbReference type="GO" id="GO:0004462">
    <property type="term" value="F:lactoylglutathione lyase activity"/>
    <property type="evidence" value="ECO:0007669"/>
    <property type="project" value="UniProtKB-EC"/>
</dbReference>
<dbReference type="InterPro" id="IPR037523">
    <property type="entry name" value="VOC_core"/>
</dbReference>
<evidence type="ECO:0000256" key="5">
    <source>
        <dbReference type="ARBA" id="ARBA00022723"/>
    </source>
</evidence>
<evidence type="ECO:0000256" key="4">
    <source>
        <dbReference type="ARBA" id="ARBA00018701"/>
    </source>
</evidence>
<comment type="caution">
    <text evidence="16">The sequence shown here is derived from an EMBL/GenBank/DDBJ whole genome shotgun (WGS) entry which is preliminary data.</text>
</comment>
<comment type="pathway">
    <text evidence="1">Secondary metabolite metabolism; methylglyoxal degradation; (R)-lactate from methylglyoxal: step 1/2.</text>
</comment>
<dbReference type="Proteomes" id="UP001054889">
    <property type="component" value="Unassembled WGS sequence"/>
</dbReference>
<dbReference type="InterPro" id="IPR004360">
    <property type="entry name" value="Glyas_Fos-R_dOase_dom"/>
</dbReference>
<evidence type="ECO:0000313" key="16">
    <source>
        <dbReference type="EMBL" id="GJN36866.1"/>
    </source>
</evidence>
<feature type="binding site" evidence="14">
    <location>
        <position position="152"/>
    </location>
    <ligand>
        <name>Zn(2+)</name>
        <dbReference type="ChEBI" id="CHEBI:29105"/>
        <note>ligand shared between dimeric partners</note>
    </ligand>
</feature>
<evidence type="ECO:0000256" key="9">
    <source>
        <dbReference type="ARBA" id="ARBA00030537"/>
    </source>
</evidence>
<proteinExistence type="inferred from homology"/>
<dbReference type="Gene3D" id="3.10.180.10">
    <property type="entry name" value="2,3-Dihydroxybiphenyl 1,2-Dioxygenase, domain 1"/>
    <property type="match status" value="1"/>
</dbReference>
<reference evidence="16" key="1">
    <citation type="journal article" date="2018" name="DNA Res.">
        <title>Multiple hybrid de novo genome assembly of finger millet, an orphan allotetraploid crop.</title>
        <authorList>
            <person name="Hatakeyama M."/>
            <person name="Aluri S."/>
            <person name="Balachadran M.T."/>
            <person name="Sivarajan S.R."/>
            <person name="Patrignani A."/>
            <person name="Gruter S."/>
            <person name="Poveda L."/>
            <person name="Shimizu-Inatsugi R."/>
            <person name="Baeten J."/>
            <person name="Francoijs K.J."/>
            <person name="Nataraja K.N."/>
            <person name="Reddy Y.A.N."/>
            <person name="Phadnis S."/>
            <person name="Ravikumar R.L."/>
            <person name="Schlapbach R."/>
            <person name="Sreeman S.M."/>
            <person name="Shimizu K.K."/>
        </authorList>
    </citation>
    <scope>NUCLEOTIDE SEQUENCE</scope>
</reference>
<name>A0AAV5FPG1_ELECO</name>
<dbReference type="InterPro" id="IPR004361">
    <property type="entry name" value="Glyoxalase_1"/>
</dbReference>
<dbReference type="PANTHER" id="PTHR10374:SF30">
    <property type="entry name" value="LACTOYLGLUTATHIONE LYASE"/>
    <property type="match status" value="1"/>
</dbReference>
<keyword evidence="17" id="KW-1185">Reference proteome</keyword>
<evidence type="ECO:0000313" key="17">
    <source>
        <dbReference type="Proteomes" id="UP001054889"/>
    </source>
</evidence>
<dbReference type="EMBL" id="BQKI01000091">
    <property type="protein sequence ID" value="GJN36866.1"/>
    <property type="molecule type" value="Genomic_DNA"/>
</dbReference>
<evidence type="ECO:0000256" key="1">
    <source>
        <dbReference type="ARBA" id="ARBA00005008"/>
    </source>
</evidence>
<dbReference type="PROSITE" id="PS00935">
    <property type="entry name" value="GLYOXALASE_I_2"/>
    <property type="match status" value="1"/>
</dbReference>
<evidence type="ECO:0000259" key="15">
    <source>
        <dbReference type="PROSITE" id="PS51819"/>
    </source>
</evidence>
<gene>
    <name evidence="16" type="primary">gb25765</name>
    <name evidence="16" type="ORF">PR202_gb25765</name>
</gene>
<feature type="binding site" evidence="14">
    <location>
        <position position="180"/>
    </location>
    <ligand>
        <name>Zn(2+)</name>
        <dbReference type="ChEBI" id="CHEBI:29105"/>
        <note>ligand shared between dimeric partners</note>
    </ligand>
</feature>
<evidence type="ECO:0000256" key="3">
    <source>
        <dbReference type="ARBA" id="ARBA00012081"/>
    </source>
</evidence>
<reference evidence="16" key="2">
    <citation type="submission" date="2021-12" db="EMBL/GenBank/DDBJ databases">
        <title>Resequencing data analysis of finger millet.</title>
        <authorList>
            <person name="Hatakeyama M."/>
            <person name="Aluri S."/>
            <person name="Balachadran M.T."/>
            <person name="Sivarajan S.R."/>
            <person name="Poveda L."/>
            <person name="Shimizu-Inatsugi R."/>
            <person name="Schlapbach R."/>
            <person name="Sreeman S.M."/>
            <person name="Shimizu K.K."/>
        </authorList>
    </citation>
    <scope>NUCLEOTIDE SEQUENCE</scope>
</reference>
<dbReference type="NCBIfam" id="TIGR00068">
    <property type="entry name" value="glyox_I"/>
    <property type="match status" value="1"/>
</dbReference>
<dbReference type="Pfam" id="PF00903">
    <property type="entry name" value="Glyoxalase"/>
    <property type="match status" value="1"/>
</dbReference>
<dbReference type="GO" id="GO:0046872">
    <property type="term" value="F:metal ion binding"/>
    <property type="evidence" value="ECO:0007669"/>
    <property type="project" value="UniProtKB-KW"/>
</dbReference>
<feature type="binding site" evidence="14">
    <location>
        <position position="76"/>
    </location>
    <ligand>
        <name>Zn(2+)</name>
        <dbReference type="ChEBI" id="CHEBI:29105"/>
        <note>ligand shared between dimeric partners</note>
    </ligand>
</feature>
<dbReference type="InterPro" id="IPR018146">
    <property type="entry name" value="Glyoxalase_1_CS"/>
</dbReference>
<dbReference type="AlphaFoldDB" id="A0AAV5FPG1"/>
<dbReference type="SUPFAM" id="SSF54593">
    <property type="entry name" value="Glyoxalase/Bleomycin resistance protein/Dihydroxybiphenyl dioxygenase"/>
    <property type="match status" value="1"/>
</dbReference>
<evidence type="ECO:0000256" key="10">
    <source>
        <dbReference type="ARBA" id="ARBA00030892"/>
    </source>
</evidence>
<dbReference type="CDD" id="cd07233">
    <property type="entry name" value="GlxI_Zn"/>
    <property type="match status" value="1"/>
</dbReference>
<organism evidence="16 17">
    <name type="scientific">Eleusine coracana subsp. coracana</name>
    <dbReference type="NCBI Taxonomy" id="191504"/>
    <lineage>
        <taxon>Eukaryota</taxon>
        <taxon>Viridiplantae</taxon>
        <taxon>Streptophyta</taxon>
        <taxon>Embryophyta</taxon>
        <taxon>Tracheophyta</taxon>
        <taxon>Spermatophyta</taxon>
        <taxon>Magnoliopsida</taxon>
        <taxon>Liliopsida</taxon>
        <taxon>Poales</taxon>
        <taxon>Poaceae</taxon>
        <taxon>PACMAD clade</taxon>
        <taxon>Chloridoideae</taxon>
        <taxon>Cynodonteae</taxon>
        <taxon>Eleusininae</taxon>
        <taxon>Eleusine</taxon>
    </lineage>
</organism>
<keyword evidence="5 14" id="KW-0479">Metal-binding</keyword>
<evidence type="ECO:0000256" key="14">
    <source>
        <dbReference type="PIRSR" id="PIRSR604361-3"/>
    </source>
</evidence>
<evidence type="ECO:0000256" key="8">
    <source>
        <dbReference type="ARBA" id="ARBA00030291"/>
    </source>
</evidence>
<evidence type="ECO:0000256" key="6">
    <source>
        <dbReference type="ARBA" id="ARBA00022833"/>
    </source>
</evidence>
<dbReference type="EC" id="4.4.1.5" evidence="3"/>
<dbReference type="PROSITE" id="PS51819">
    <property type="entry name" value="VOC"/>
    <property type="match status" value="1"/>
</dbReference>
<evidence type="ECO:0000256" key="13">
    <source>
        <dbReference type="ARBA" id="ARBA00048273"/>
    </source>
</evidence>
<comment type="catalytic activity">
    <reaction evidence="13">
        <text>(R)-S-lactoylglutathione = methylglyoxal + glutathione</text>
        <dbReference type="Rhea" id="RHEA:19069"/>
        <dbReference type="ChEBI" id="CHEBI:17158"/>
        <dbReference type="ChEBI" id="CHEBI:57474"/>
        <dbReference type="ChEBI" id="CHEBI:57925"/>
        <dbReference type="EC" id="4.4.1.5"/>
    </reaction>
</comment>
<keyword evidence="6 14" id="KW-0862">Zinc</keyword>
<comment type="cofactor">
    <cofactor evidence="14">
        <name>Zn(2+)</name>
        <dbReference type="ChEBI" id="CHEBI:29105"/>
    </cofactor>
    <text evidence="14">Binds 1 zinc ion per subunit. In the homodimer, two zinc ions are bound between subunits.</text>
</comment>
<sequence>MAAAASLLSSSACTFFRRRPSAPHVSRSARFQRFGKLRRFSPAAMSTASGLKEAPANNPGLHTEIDPATKGYFMQQTVLFVTRLFRRMLRVKDPKVSLDFYSRVMGMSLLKRLDFAEMKFSLYFLGYEDVSSAPADHIERTNWTFRQKATLELTHNWGTESDSEFKGYHNGNSDPRGFGHIGIAVDDVYKACERFERLGVEFVKKPTDGTLI</sequence>